<dbReference type="InterPro" id="IPR056893">
    <property type="entry name" value="UBA_Nbr1_C"/>
</dbReference>
<dbReference type="Pfam" id="PF00569">
    <property type="entry name" value="ZZ"/>
    <property type="match status" value="1"/>
</dbReference>
<sequence length="821" mass="90082">MAEIVIKVKYGDTLRRFNVDVHENGSVDLDMDRLRVKILYLFKFAPDTDLTLTYIDEDKDVVTLVDEDDLLDAFKQCLNPLRINVLLNSNRAGRSETRLSGSSTPMRTPRSQSSHSHSLSCINSGAADVLKSVPEPLLDAVSKLSLDLASKAVSSNTVLADIVENLSYLGLSHLGSVSQNQTSAVSPTQSKTSENPVDLNDIKDPMVSKDTIIIPKTLPIAKPVDSTHLRNEQESDSGNISKGVSDSSPPTTSMVHNLDLPRDSAVPGCPPVDVTSAGALGHSDLSSDNGKNLQEECDDNHKGISAPTLEQLTKSPANHLVHPNPRSHPVSHTSIPRVPQSYSLGDSSVLDEDNSRRLATCTGHSSSQVSFNPVNNYGQIGAVDVSDVFPPGGYTRFPPFKRGYGNCDSMGRIFHKGVRCDGCGIHPITGPRFKSKVKEDYDLCSICFSEMGNEAEYRRIDHPISYRSSRSFKEFADPFHHSRFTPLPHMRGCGVKQYRSKIDSRFIQDVNVIDGTMMAPATPFTKIWRMRNNGSIPWPHGTQLVWIGGDQLTDKGSVYVEHIPLEGISVDRELDIAVDFTTPEQPGRYISYWRMALPSGQKFGQRVWVLIQVDASLQNSFSESFHGLNLNLPAESTEPKHHENIDVNADPMDGCNLGSGIISNAEVELVKPVFDENANKDSQFPINDDLIVGGGASASVPSEIPASVSYPIIDLSIGPSDPAPLKGKEVTEANMVEQTLLKELEEMGFKQADLNKEILRMNDYNLEKSVDDLCGVAEWFPILEELQEMGFHDKEMNKKLLIKNGGSIKRVVLDLIAGGKA</sequence>
<dbReference type="STRING" id="4432.A0A1U7ZS41"/>
<dbReference type="PROSITE" id="PS51745">
    <property type="entry name" value="PB1"/>
    <property type="match status" value="1"/>
</dbReference>
<feature type="compositionally biased region" description="Polar residues" evidence="1">
    <location>
        <begin position="94"/>
        <end position="110"/>
    </location>
</feature>
<dbReference type="InterPro" id="IPR043145">
    <property type="entry name" value="Znf_ZZ_sf"/>
</dbReference>
<feature type="compositionally biased region" description="Polar residues" evidence="1">
    <location>
        <begin position="236"/>
        <end position="255"/>
    </location>
</feature>
<feature type="compositionally biased region" description="Polar residues" evidence="1">
    <location>
        <begin position="330"/>
        <end position="339"/>
    </location>
</feature>
<dbReference type="PANTHER" id="PTHR20930:SF0">
    <property type="entry name" value="PROTEIN ILRUN"/>
    <property type="match status" value="1"/>
</dbReference>
<dbReference type="SMART" id="SM00291">
    <property type="entry name" value="ZnF_ZZ"/>
    <property type="match status" value="1"/>
</dbReference>
<feature type="region of interest" description="Disordered" evidence="1">
    <location>
        <begin position="94"/>
        <end position="119"/>
    </location>
</feature>
<evidence type="ECO:0000256" key="1">
    <source>
        <dbReference type="SAM" id="MobiDB-lite"/>
    </source>
</evidence>
<dbReference type="GO" id="GO:0008270">
    <property type="term" value="F:zinc ion binding"/>
    <property type="evidence" value="ECO:0007669"/>
    <property type="project" value="InterPro"/>
</dbReference>
<dbReference type="AlphaFoldDB" id="A0A1U7ZS41"/>
<feature type="region of interest" description="Disordered" evidence="1">
    <location>
        <begin position="317"/>
        <end position="339"/>
    </location>
</feature>
<dbReference type="PROSITE" id="PS50135">
    <property type="entry name" value="ZF_ZZ_2"/>
    <property type="match status" value="1"/>
</dbReference>
<dbReference type="Gene3D" id="2.60.40.10">
    <property type="entry name" value="Immunoglobulins"/>
    <property type="match status" value="1"/>
</dbReference>
<reference evidence="3" key="1">
    <citation type="submission" date="2025-08" db="UniProtKB">
        <authorList>
            <consortium name="RefSeq"/>
        </authorList>
    </citation>
    <scope>IDENTIFICATION</scope>
</reference>
<dbReference type="Gene3D" id="1.10.8.10">
    <property type="entry name" value="DNA helicase RuvA subunit, C-terminal domain"/>
    <property type="match status" value="2"/>
</dbReference>
<dbReference type="Pfam" id="PF24932">
    <property type="entry name" value="UBA_NBR1_C"/>
    <property type="match status" value="2"/>
</dbReference>
<dbReference type="CDD" id="cd14319">
    <property type="entry name" value="UBA_NBR1"/>
    <property type="match status" value="2"/>
</dbReference>
<dbReference type="PANTHER" id="PTHR20930">
    <property type="entry name" value="OVARIAN CARCINOMA ANTIGEN CA125-RELATED"/>
    <property type="match status" value="1"/>
</dbReference>
<dbReference type="GeneID" id="104593082"/>
<dbReference type="Proteomes" id="UP000189703">
    <property type="component" value="Unplaced"/>
</dbReference>
<dbReference type="SUPFAM" id="SSF57850">
    <property type="entry name" value="RING/U-box"/>
    <property type="match status" value="1"/>
</dbReference>
<proteinExistence type="predicted"/>
<dbReference type="SUPFAM" id="SSF54277">
    <property type="entry name" value="CAD &amp; PB1 domains"/>
    <property type="match status" value="1"/>
</dbReference>
<protein>
    <submittedName>
        <fullName evidence="3">Protein NBR1 homolog</fullName>
    </submittedName>
</protein>
<keyword evidence="2" id="KW-1185">Reference proteome</keyword>
<dbReference type="KEGG" id="nnu:104593082"/>
<dbReference type="InterPro" id="IPR013783">
    <property type="entry name" value="Ig-like_fold"/>
</dbReference>
<dbReference type="InterPro" id="IPR000270">
    <property type="entry name" value="PB1_dom"/>
</dbReference>
<dbReference type="Gene3D" id="3.30.60.90">
    <property type="match status" value="1"/>
</dbReference>
<dbReference type="Pfam" id="PF00564">
    <property type="entry name" value="PB1"/>
    <property type="match status" value="1"/>
</dbReference>
<dbReference type="eggNOG" id="KOG4582">
    <property type="taxonomic scope" value="Eukaryota"/>
</dbReference>
<gene>
    <name evidence="3" type="primary">LOC104593082</name>
</gene>
<dbReference type="InterPro" id="IPR000433">
    <property type="entry name" value="Znf_ZZ"/>
</dbReference>
<dbReference type="OrthoDB" id="661148at2759"/>
<accession>A0A1U7ZS41</accession>
<dbReference type="SUPFAM" id="SSF46934">
    <property type="entry name" value="UBA-like"/>
    <property type="match status" value="1"/>
</dbReference>
<dbReference type="RefSeq" id="XP_010251061.1">
    <property type="nucleotide sequence ID" value="XM_010252759.2"/>
</dbReference>
<dbReference type="Pfam" id="PF16158">
    <property type="entry name" value="N_BRCA1_IG"/>
    <property type="match status" value="1"/>
</dbReference>
<feature type="region of interest" description="Disordered" evidence="1">
    <location>
        <begin position="180"/>
        <end position="203"/>
    </location>
</feature>
<dbReference type="InterPro" id="IPR009060">
    <property type="entry name" value="UBA-like_sf"/>
</dbReference>
<organism evidence="2 3">
    <name type="scientific">Nelumbo nucifera</name>
    <name type="common">Sacred lotus</name>
    <dbReference type="NCBI Taxonomy" id="4432"/>
    <lineage>
        <taxon>Eukaryota</taxon>
        <taxon>Viridiplantae</taxon>
        <taxon>Streptophyta</taxon>
        <taxon>Embryophyta</taxon>
        <taxon>Tracheophyta</taxon>
        <taxon>Spermatophyta</taxon>
        <taxon>Magnoliopsida</taxon>
        <taxon>Proteales</taxon>
        <taxon>Nelumbonaceae</taxon>
        <taxon>Nelumbo</taxon>
    </lineage>
</organism>
<dbReference type="FunCoup" id="A0A1U7ZS41">
    <property type="interactions" value="1475"/>
</dbReference>
<dbReference type="InterPro" id="IPR053793">
    <property type="entry name" value="PB1-like"/>
</dbReference>
<dbReference type="eggNOG" id="KOG4351">
    <property type="taxonomic scope" value="Eukaryota"/>
</dbReference>
<evidence type="ECO:0000313" key="2">
    <source>
        <dbReference type="Proteomes" id="UP000189703"/>
    </source>
</evidence>
<dbReference type="CDD" id="cd14947">
    <property type="entry name" value="NBR1_like"/>
    <property type="match status" value="1"/>
</dbReference>
<feature type="compositionally biased region" description="Polar residues" evidence="1">
    <location>
        <begin position="180"/>
        <end position="195"/>
    </location>
</feature>
<evidence type="ECO:0000313" key="3">
    <source>
        <dbReference type="RefSeq" id="XP_010251061.1"/>
    </source>
</evidence>
<feature type="region of interest" description="Disordered" evidence="1">
    <location>
        <begin position="224"/>
        <end position="303"/>
    </location>
</feature>
<name>A0A1U7ZS41_NELNU</name>
<dbReference type="OMA" id="RNHSEAM"/>
<dbReference type="SMART" id="SM00666">
    <property type="entry name" value="PB1"/>
    <property type="match status" value="1"/>
</dbReference>
<dbReference type="InterPro" id="IPR032350">
    <property type="entry name" value="Nbr1_FW"/>
</dbReference>
<dbReference type="Gene3D" id="3.10.20.90">
    <property type="entry name" value="Phosphatidylinositol 3-kinase Catalytic Subunit, Chain A, domain 1"/>
    <property type="match status" value="1"/>
</dbReference>